<gene>
    <name evidence="11" type="primary">thiM</name>
    <name evidence="12" type="ORF">EDM56_26870</name>
</gene>
<dbReference type="GO" id="GO:0009228">
    <property type="term" value="P:thiamine biosynthetic process"/>
    <property type="evidence" value="ECO:0007669"/>
    <property type="project" value="UniProtKB-KW"/>
</dbReference>
<dbReference type="GO" id="GO:0009229">
    <property type="term" value="P:thiamine diphosphate biosynthetic process"/>
    <property type="evidence" value="ECO:0007669"/>
    <property type="project" value="UniProtKB-UniRule"/>
</dbReference>
<dbReference type="UniPathway" id="UPA00060">
    <property type="reaction ID" value="UER00139"/>
</dbReference>
<dbReference type="SUPFAM" id="SSF53613">
    <property type="entry name" value="Ribokinase-like"/>
    <property type="match status" value="1"/>
</dbReference>
<comment type="catalytic activity">
    <reaction evidence="1 11">
        <text>5-(2-hydroxyethyl)-4-methylthiazole + ATP = 4-methyl-5-(2-phosphooxyethyl)-thiazole + ADP + H(+)</text>
        <dbReference type="Rhea" id="RHEA:24212"/>
        <dbReference type="ChEBI" id="CHEBI:15378"/>
        <dbReference type="ChEBI" id="CHEBI:17957"/>
        <dbReference type="ChEBI" id="CHEBI:30616"/>
        <dbReference type="ChEBI" id="CHEBI:58296"/>
        <dbReference type="ChEBI" id="CHEBI:456216"/>
        <dbReference type="EC" id="2.7.1.50"/>
    </reaction>
</comment>
<dbReference type="HAMAP" id="MF_00228">
    <property type="entry name" value="Thz_kinase"/>
    <property type="match status" value="1"/>
</dbReference>
<proteinExistence type="inferred from homology"/>
<dbReference type="OrthoDB" id="9778146at2"/>
<evidence type="ECO:0000256" key="7">
    <source>
        <dbReference type="ARBA" id="ARBA00022777"/>
    </source>
</evidence>
<dbReference type="RefSeq" id="WP_122921018.1">
    <property type="nucleotide sequence ID" value="NZ_RHHQ01000024.1"/>
</dbReference>
<feature type="binding site" evidence="11">
    <location>
        <position position="192"/>
    </location>
    <ligand>
        <name>substrate</name>
    </ligand>
</feature>
<dbReference type="PRINTS" id="PR01099">
    <property type="entry name" value="HYETHTZKNASE"/>
</dbReference>
<evidence type="ECO:0000256" key="1">
    <source>
        <dbReference type="ARBA" id="ARBA00001771"/>
    </source>
</evidence>
<dbReference type="Proteomes" id="UP000271031">
    <property type="component" value="Unassembled WGS sequence"/>
</dbReference>
<keyword evidence="7 11" id="KW-0418">Kinase</keyword>
<accession>A0A3M8CYW0</accession>
<evidence type="ECO:0000256" key="4">
    <source>
        <dbReference type="ARBA" id="ARBA00022679"/>
    </source>
</evidence>
<comment type="caution">
    <text evidence="12">The sequence shown here is derived from an EMBL/GenBank/DDBJ whole genome shotgun (WGS) entry which is preliminary data.</text>
</comment>
<name>A0A3M8CYW0_9BACL</name>
<organism evidence="12 13">
    <name type="scientific">Brevibacillus fluminis</name>
    <dbReference type="NCBI Taxonomy" id="511487"/>
    <lineage>
        <taxon>Bacteria</taxon>
        <taxon>Bacillati</taxon>
        <taxon>Bacillota</taxon>
        <taxon>Bacilli</taxon>
        <taxon>Bacillales</taxon>
        <taxon>Paenibacillaceae</taxon>
        <taxon>Brevibacillus</taxon>
    </lineage>
</organism>
<feature type="binding site" evidence="11">
    <location>
        <position position="165"/>
    </location>
    <ligand>
        <name>ATP</name>
        <dbReference type="ChEBI" id="CHEBI:30616"/>
    </ligand>
</feature>
<dbReference type="GO" id="GO:0005524">
    <property type="term" value="F:ATP binding"/>
    <property type="evidence" value="ECO:0007669"/>
    <property type="project" value="UniProtKB-UniRule"/>
</dbReference>
<evidence type="ECO:0000313" key="13">
    <source>
        <dbReference type="Proteomes" id="UP000271031"/>
    </source>
</evidence>
<dbReference type="PIRSF" id="PIRSF000513">
    <property type="entry name" value="Thz_kinase"/>
    <property type="match status" value="1"/>
</dbReference>
<evidence type="ECO:0000256" key="11">
    <source>
        <dbReference type="HAMAP-Rule" id="MF_00228"/>
    </source>
</evidence>
<comment type="similarity">
    <text evidence="11">Belongs to the Thz kinase family.</text>
</comment>
<feature type="binding site" evidence="11">
    <location>
        <position position="43"/>
    </location>
    <ligand>
        <name>substrate</name>
    </ligand>
</feature>
<sequence>MLTPGDALALVRQKRPVLHHIMNQVTMSFVANGVLALGGRPMMARHPDEAAEAASKADGLVLNLGTPTPETIEAMLLAGKSARAKGIPIVFDPVGVGLSAMRGDAATRILEELHPTAICGNAAELSYLLTREWHGKGIDAAAPVSDPVEIAVQVARRYRCLAVLTGKTDVICGGRLIATSGHGDEWLTLVTGTGCLATSIVALFLAAVHSAEAGSKPHASWEASIAAVCTLGIAAEEARLAAAGPGTFQQELLDRLYTLQPAFINNRAEIRLHSR</sequence>
<dbReference type="Gene3D" id="3.40.1190.20">
    <property type="match status" value="1"/>
</dbReference>
<evidence type="ECO:0000256" key="5">
    <source>
        <dbReference type="ARBA" id="ARBA00022723"/>
    </source>
</evidence>
<dbReference type="Pfam" id="PF02110">
    <property type="entry name" value="HK"/>
    <property type="match status" value="1"/>
</dbReference>
<evidence type="ECO:0000256" key="6">
    <source>
        <dbReference type="ARBA" id="ARBA00022741"/>
    </source>
</evidence>
<dbReference type="CDD" id="cd01170">
    <property type="entry name" value="THZ_kinase"/>
    <property type="match status" value="1"/>
</dbReference>
<evidence type="ECO:0000256" key="2">
    <source>
        <dbReference type="ARBA" id="ARBA00001946"/>
    </source>
</evidence>
<keyword evidence="10 11" id="KW-0784">Thiamine biosynthesis</keyword>
<protein>
    <recommendedName>
        <fullName evidence="11">Hydroxyethylthiazole kinase</fullName>
        <ecNumber evidence="11">2.7.1.50</ecNumber>
    </recommendedName>
    <alternativeName>
        <fullName evidence="11">4-methyl-5-beta-hydroxyethylthiazole kinase</fullName>
        <shortName evidence="11">TH kinase</shortName>
        <shortName evidence="11">Thz kinase</shortName>
    </alternativeName>
</protein>
<dbReference type="EMBL" id="RHHQ01000024">
    <property type="protein sequence ID" value="RNB81016.1"/>
    <property type="molecule type" value="Genomic_DNA"/>
</dbReference>
<evidence type="ECO:0000256" key="9">
    <source>
        <dbReference type="ARBA" id="ARBA00022842"/>
    </source>
</evidence>
<evidence type="ECO:0000256" key="3">
    <source>
        <dbReference type="ARBA" id="ARBA00004868"/>
    </source>
</evidence>
<comment type="pathway">
    <text evidence="3 11">Cofactor biosynthesis; thiamine diphosphate biosynthesis; 4-methyl-5-(2-phosphoethyl)-thiazole from 5-(2-hydroxyethyl)-4-methylthiazole: step 1/1.</text>
</comment>
<keyword evidence="9 11" id="KW-0460">Magnesium</keyword>
<keyword evidence="6 11" id="KW-0547">Nucleotide-binding</keyword>
<dbReference type="GO" id="GO:0004417">
    <property type="term" value="F:hydroxyethylthiazole kinase activity"/>
    <property type="evidence" value="ECO:0007669"/>
    <property type="project" value="UniProtKB-UniRule"/>
</dbReference>
<dbReference type="InterPro" id="IPR000417">
    <property type="entry name" value="Hyethyz_kinase"/>
</dbReference>
<dbReference type="NCBIfam" id="NF006830">
    <property type="entry name" value="PRK09355.1"/>
    <property type="match status" value="1"/>
</dbReference>
<dbReference type="GO" id="GO:0000287">
    <property type="term" value="F:magnesium ion binding"/>
    <property type="evidence" value="ECO:0007669"/>
    <property type="project" value="UniProtKB-UniRule"/>
</dbReference>
<dbReference type="AlphaFoldDB" id="A0A3M8CYW0"/>
<reference evidence="12 13" key="1">
    <citation type="submission" date="2018-10" db="EMBL/GenBank/DDBJ databases">
        <title>Phylogenomics of Brevibacillus.</title>
        <authorList>
            <person name="Dunlap C."/>
        </authorList>
    </citation>
    <scope>NUCLEOTIDE SEQUENCE [LARGE SCALE GENOMIC DNA]</scope>
    <source>
        <strain evidence="12 13">JCM 15716</strain>
    </source>
</reference>
<keyword evidence="5 11" id="KW-0479">Metal-binding</keyword>
<evidence type="ECO:0000313" key="12">
    <source>
        <dbReference type="EMBL" id="RNB81016.1"/>
    </source>
</evidence>
<dbReference type="EC" id="2.7.1.50" evidence="11"/>
<comment type="cofactor">
    <cofactor evidence="2 11">
        <name>Mg(2+)</name>
        <dbReference type="ChEBI" id="CHEBI:18420"/>
    </cofactor>
</comment>
<keyword evidence="13" id="KW-1185">Reference proteome</keyword>
<feature type="binding site" evidence="11">
    <location>
        <position position="119"/>
    </location>
    <ligand>
        <name>ATP</name>
        <dbReference type="ChEBI" id="CHEBI:30616"/>
    </ligand>
</feature>
<evidence type="ECO:0000256" key="8">
    <source>
        <dbReference type="ARBA" id="ARBA00022840"/>
    </source>
</evidence>
<evidence type="ECO:0000256" key="10">
    <source>
        <dbReference type="ARBA" id="ARBA00022977"/>
    </source>
</evidence>
<dbReference type="InterPro" id="IPR029056">
    <property type="entry name" value="Ribokinase-like"/>
</dbReference>
<keyword evidence="8 11" id="KW-0067">ATP-binding</keyword>
<comment type="function">
    <text evidence="11">Catalyzes the phosphorylation of the hydroxyl group of 4-methyl-5-beta-hydroxyethylthiazole (THZ).</text>
</comment>
<keyword evidence="4 11" id="KW-0808">Transferase</keyword>